<dbReference type="PRINTS" id="PR00092">
    <property type="entry name" value="TYROSINASE"/>
</dbReference>
<dbReference type="OrthoDB" id="6132182at2759"/>
<dbReference type="PANTHER" id="PTHR11474:SF76">
    <property type="entry name" value="SHKT DOMAIN-CONTAINING PROTEIN"/>
    <property type="match status" value="1"/>
</dbReference>
<comment type="cofactor">
    <cofactor evidence="1">
        <name>Cu(2+)</name>
        <dbReference type="ChEBI" id="CHEBI:29036"/>
    </cofactor>
</comment>
<dbReference type="Gene3D" id="1.10.1280.10">
    <property type="entry name" value="Di-copper center containing domain from catechol oxidase"/>
    <property type="match status" value="1"/>
</dbReference>
<keyword evidence="8" id="KW-0470">Melanin biosynthesis</keyword>
<sequence>MSHNVEHDVIITGVPPAPGSAQPKAYSRRPIEELVQDEKQFALYVQATDLMMKTKAADMLSWFQVGGIHGAPEEPWDNVRGLSNPSWLGYCTHASVLFPTWHRPYVLLFEQALVGCAVKIAGRYTGADAGEWMQAAVSLRAPYWDWARNPVPPREVIEYATLTVPGPDGNDLVLDPNPLLGYRFQSDAPQVDPRPQTVRCPTQRNPNVSNLQALITSLQVLDNPNDPMRDRVYDTLNDAQSWETFSNKRTSQGAFRNSLETIHDTIHVLVGGNGQMADPAVAAFDPMFWLHHTNVDRLLALWQALHPNTWVSSVTGPGEGGTFTISRNAHVNASTDLTPFWNGQTTFFKSSSPGVRQWQILNYDYPEFAQVAPGSDARAAILAEVKRLYLDAEDDEDDVPAPTRAPLAPGQLTGATTTATTAVQNAAAASLHGTAQAAQQAAHAVAPNPAAASVVASAAAGVLQAVAGGAQRAHAAVAPAPAPEAVQPSGGGQARPLAAGEGEDTQVTFVHAPAAGPNTRLDWFARIRVKAAKVGSSFTVLLFVGEPPAEEHDWRSAENLIGVHAEFVNSRPGQCSNCEENAEVVTEGFIRLTRTLRKRGLYRRPEAEIEQFLSHGLEWRIQKIDATVVTADEVPGLEIAVMTVPLEFSQERHGWKKADEIRPTHRNLTSGRAGGRPLPQQ</sequence>
<name>A0A165FWQ7_EXIGL</name>
<feature type="domain" description="Tyrosinase copper-binding" evidence="12">
    <location>
        <begin position="93"/>
        <end position="110"/>
    </location>
</feature>
<feature type="compositionally biased region" description="Low complexity" evidence="11">
    <location>
        <begin position="479"/>
        <end position="488"/>
    </location>
</feature>
<dbReference type="InParanoid" id="A0A165FWQ7"/>
<dbReference type="Gene3D" id="2.60.310.20">
    <property type="match status" value="1"/>
</dbReference>
<evidence type="ECO:0000256" key="11">
    <source>
        <dbReference type="SAM" id="MobiDB-lite"/>
    </source>
</evidence>
<feature type="domain" description="Tyrosinase copper-binding" evidence="13">
    <location>
        <begin position="285"/>
        <end position="296"/>
    </location>
</feature>
<evidence type="ECO:0000313" key="14">
    <source>
        <dbReference type="EMBL" id="KZV89646.1"/>
    </source>
</evidence>
<dbReference type="InterPro" id="IPR008922">
    <property type="entry name" value="Di-copper_centre_dom_sf"/>
</dbReference>
<dbReference type="AlphaFoldDB" id="A0A165FWQ7"/>
<dbReference type="PANTHER" id="PTHR11474">
    <property type="entry name" value="TYROSINASE FAMILY MEMBER"/>
    <property type="match status" value="1"/>
</dbReference>
<keyword evidence="6" id="KW-0186">Copper</keyword>
<dbReference type="InterPro" id="IPR002227">
    <property type="entry name" value="Tyrosinase_Cu-bd"/>
</dbReference>
<dbReference type="PROSITE" id="PS00498">
    <property type="entry name" value="TYROSINASE_2"/>
    <property type="match status" value="1"/>
</dbReference>
<dbReference type="STRING" id="1314781.A0A165FWQ7"/>
<keyword evidence="15" id="KW-1185">Reference proteome</keyword>
<dbReference type="GO" id="GO:0046872">
    <property type="term" value="F:metal ion binding"/>
    <property type="evidence" value="ECO:0007669"/>
    <property type="project" value="UniProtKB-KW"/>
</dbReference>
<evidence type="ECO:0000256" key="10">
    <source>
        <dbReference type="ARBA" id="ARBA00048881"/>
    </source>
</evidence>
<reference evidence="14 15" key="1">
    <citation type="journal article" date="2016" name="Mol. Biol. Evol.">
        <title>Comparative Genomics of Early-Diverging Mushroom-Forming Fungi Provides Insights into the Origins of Lignocellulose Decay Capabilities.</title>
        <authorList>
            <person name="Nagy L.G."/>
            <person name="Riley R."/>
            <person name="Tritt A."/>
            <person name="Adam C."/>
            <person name="Daum C."/>
            <person name="Floudas D."/>
            <person name="Sun H."/>
            <person name="Yadav J.S."/>
            <person name="Pangilinan J."/>
            <person name="Larsson K.H."/>
            <person name="Matsuura K."/>
            <person name="Barry K."/>
            <person name="Labutti K."/>
            <person name="Kuo R."/>
            <person name="Ohm R.A."/>
            <person name="Bhattacharya S.S."/>
            <person name="Shirouzu T."/>
            <person name="Yoshinaga Y."/>
            <person name="Martin F.M."/>
            <person name="Grigoriev I.V."/>
            <person name="Hibbett D.S."/>
        </authorList>
    </citation>
    <scope>NUCLEOTIDE SEQUENCE [LARGE SCALE GENOMIC DNA]</scope>
    <source>
        <strain evidence="14 15">HHB12029</strain>
    </source>
</reference>
<evidence type="ECO:0000256" key="9">
    <source>
        <dbReference type="ARBA" id="ARBA00048233"/>
    </source>
</evidence>
<accession>A0A165FWQ7</accession>
<dbReference type="InterPro" id="IPR041640">
    <property type="entry name" value="Tyrosinase_C"/>
</dbReference>
<feature type="region of interest" description="Disordered" evidence="11">
    <location>
        <begin position="479"/>
        <end position="499"/>
    </location>
</feature>
<evidence type="ECO:0000256" key="5">
    <source>
        <dbReference type="ARBA" id="ARBA00023002"/>
    </source>
</evidence>
<proteinExistence type="inferred from homology"/>
<dbReference type="GO" id="GO:0004503">
    <property type="term" value="F:tyrosinase activity"/>
    <property type="evidence" value="ECO:0007669"/>
    <property type="project" value="UniProtKB-EC"/>
</dbReference>
<evidence type="ECO:0000259" key="13">
    <source>
        <dbReference type="PROSITE" id="PS00498"/>
    </source>
</evidence>
<evidence type="ECO:0000256" key="2">
    <source>
        <dbReference type="ARBA" id="ARBA00009928"/>
    </source>
</evidence>
<dbReference type="SUPFAM" id="SSF48056">
    <property type="entry name" value="Di-copper centre-containing domain"/>
    <property type="match status" value="1"/>
</dbReference>
<feature type="region of interest" description="Disordered" evidence="11">
    <location>
        <begin position="393"/>
        <end position="412"/>
    </location>
</feature>
<comment type="similarity">
    <text evidence="2">Belongs to the tyrosinase family.</text>
</comment>
<dbReference type="GO" id="GO:0042438">
    <property type="term" value="P:melanin biosynthetic process"/>
    <property type="evidence" value="ECO:0007669"/>
    <property type="project" value="UniProtKB-KW"/>
</dbReference>
<dbReference type="Proteomes" id="UP000077266">
    <property type="component" value="Unassembled WGS sequence"/>
</dbReference>
<feature type="compositionally biased region" description="Basic and acidic residues" evidence="11">
    <location>
        <begin position="653"/>
        <end position="663"/>
    </location>
</feature>
<evidence type="ECO:0000256" key="1">
    <source>
        <dbReference type="ARBA" id="ARBA00001973"/>
    </source>
</evidence>
<gene>
    <name evidence="14" type="ORF">EXIGLDRAFT_721139</name>
</gene>
<evidence type="ECO:0000256" key="6">
    <source>
        <dbReference type="ARBA" id="ARBA00023008"/>
    </source>
</evidence>
<dbReference type="PROSITE" id="PS00497">
    <property type="entry name" value="TYROSINASE_1"/>
    <property type="match status" value="1"/>
</dbReference>
<keyword evidence="4" id="KW-0479">Metal-binding</keyword>
<comment type="catalytic activity">
    <reaction evidence="10">
        <text>L-tyrosine + O2 = L-dopaquinone + H2O</text>
        <dbReference type="Rhea" id="RHEA:18117"/>
        <dbReference type="ChEBI" id="CHEBI:15377"/>
        <dbReference type="ChEBI" id="CHEBI:15379"/>
        <dbReference type="ChEBI" id="CHEBI:57924"/>
        <dbReference type="ChEBI" id="CHEBI:58315"/>
        <dbReference type="EC" id="1.14.18.1"/>
    </reaction>
</comment>
<comment type="catalytic activity">
    <reaction evidence="9">
        <text>2 L-dopa + O2 = 2 L-dopaquinone + 2 H2O</text>
        <dbReference type="Rhea" id="RHEA:34287"/>
        <dbReference type="ChEBI" id="CHEBI:15377"/>
        <dbReference type="ChEBI" id="CHEBI:15379"/>
        <dbReference type="ChEBI" id="CHEBI:57504"/>
        <dbReference type="ChEBI" id="CHEBI:57924"/>
        <dbReference type="EC" id="1.14.18.1"/>
    </reaction>
</comment>
<evidence type="ECO:0000313" key="15">
    <source>
        <dbReference type="Proteomes" id="UP000077266"/>
    </source>
</evidence>
<evidence type="ECO:0000256" key="7">
    <source>
        <dbReference type="ARBA" id="ARBA00023033"/>
    </source>
</evidence>
<evidence type="ECO:0000256" key="3">
    <source>
        <dbReference type="ARBA" id="ARBA00011906"/>
    </source>
</evidence>
<dbReference type="Pfam" id="PF18132">
    <property type="entry name" value="Tyrosinase_C"/>
    <property type="match status" value="1"/>
</dbReference>
<evidence type="ECO:0000256" key="4">
    <source>
        <dbReference type="ARBA" id="ARBA00022723"/>
    </source>
</evidence>
<keyword evidence="7" id="KW-0503">Monooxygenase</keyword>
<dbReference type="Pfam" id="PF00264">
    <property type="entry name" value="Tyrosinase"/>
    <property type="match status" value="1"/>
</dbReference>
<feature type="region of interest" description="Disordered" evidence="11">
    <location>
        <begin position="653"/>
        <end position="681"/>
    </location>
</feature>
<evidence type="ECO:0000256" key="8">
    <source>
        <dbReference type="ARBA" id="ARBA00023101"/>
    </source>
</evidence>
<dbReference type="EC" id="1.14.18.1" evidence="3"/>
<protein>
    <recommendedName>
        <fullName evidence="3">tyrosinase</fullName>
        <ecNumber evidence="3">1.14.18.1</ecNumber>
    </recommendedName>
</protein>
<dbReference type="InterPro" id="IPR050316">
    <property type="entry name" value="Tyrosinase/Hemocyanin"/>
</dbReference>
<evidence type="ECO:0000259" key="12">
    <source>
        <dbReference type="PROSITE" id="PS00497"/>
    </source>
</evidence>
<keyword evidence="5" id="KW-0560">Oxidoreductase</keyword>
<organism evidence="14 15">
    <name type="scientific">Exidia glandulosa HHB12029</name>
    <dbReference type="NCBI Taxonomy" id="1314781"/>
    <lineage>
        <taxon>Eukaryota</taxon>
        <taxon>Fungi</taxon>
        <taxon>Dikarya</taxon>
        <taxon>Basidiomycota</taxon>
        <taxon>Agaricomycotina</taxon>
        <taxon>Agaricomycetes</taxon>
        <taxon>Auriculariales</taxon>
        <taxon>Exidiaceae</taxon>
        <taxon>Exidia</taxon>
    </lineage>
</organism>
<dbReference type="EMBL" id="KV426067">
    <property type="protein sequence ID" value="KZV89646.1"/>
    <property type="molecule type" value="Genomic_DNA"/>
</dbReference>